<evidence type="ECO:0000259" key="5">
    <source>
        <dbReference type="PROSITE" id="PS51000"/>
    </source>
</evidence>
<feature type="region of interest" description="Disordered" evidence="4">
    <location>
        <begin position="53"/>
        <end position="84"/>
    </location>
</feature>
<dbReference type="Proteomes" id="UP000612352">
    <property type="component" value="Unassembled WGS sequence"/>
</dbReference>
<dbReference type="PRINTS" id="PR00037">
    <property type="entry name" value="HTHLACR"/>
</dbReference>
<feature type="compositionally biased region" description="Basic and acidic residues" evidence="4">
    <location>
        <begin position="65"/>
        <end position="84"/>
    </location>
</feature>
<dbReference type="Pfam" id="PF00455">
    <property type="entry name" value="DeoRC"/>
    <property type="match status" value="1"/>
</dbReference>
<accession>A0ABS1B7G9</accession>
<protein>
    <submittedName>
        <fullName evidence="6">DeoR/GlpR transcriptional regulator</fullName>
    </submittedName>
</protein>
<dbReference type="InterPro" id="IPR001034">
    <property type="entry name" value="DeoR_HTH"/>
</dbReference>
<dbReference type="PANTHER" id="PTHR30363:SF58">
    <property type="entry name" value="REGULATORY PROTEIN, DEOR FAMILY"/>
    <property type="match status" value="1"/>
</dbReference>
<sequence length="261" mass="28572">MSEGSPLIPEQRRKEILRLVRTEGVVSYRRLTELLGVSQMTVRRDVAVLAEQGRARSTQGGVAAEPREREEPQRAEKARSDVEQKHEIARRAAGLVEDGMSVYLDAGTTVQGLRGELDERRGLTIVTNDLSTATAFLDHPDAELIMIGGRIDKDNQSSVGRLAEMALDQLTVDIALLSCSVWDVAHGLTTPVEAKVGPKRAALASSTRSVLLADSSKYGLFAQYKVMRLTELDAVITDDRLPQEERRALRQSGVVLDLAGD</sequence>
<evidence type="ECO:0000256" key="1">
    <source>
        <dbReference type="ARBA" id="ARBA00023015"/>
    </source>
</evidence>
<dbReference type="InterPro" id="IPR037171">
    <property type="entry name" value="NagB/RpiA_transferase-like"/>
</dbReference>
<gene>
    <name evidence="6" type="ORF">I8D64_04195</name>
</gene>
<proteinExistence type="predicted"/>
<dbReference type="PROSITE" id="PS51000">
    <property type="entry name" value="HTH_DEOR_2"/>
    <property type="match status" value="1"/>
</dbReference>
<dbReference type="Gene3D" id="1.10.10.10">
    <property type="entry name" value="Winged helix-like DNA-binding domain superfamily/Winged helix DNA-binding domain"/>
    <property type="match status" value="1"/>
</dbReference>
<dbReference type="InterPro" id="IPR014036">
    <property type="entry name" value="DeoR-like_C"/>
</dbReference>
<dbReference type="InterPro" id="IPR036388">
    <property type="entry name" value="WH-like_DNA-bd_sf"/>
</dbReference>
<dbReference type="InterPro" id="IPR036390">
    <property type="entry name" value="WH_DNA-bd_sf"/>
</dbReference>
<dbReference type="Pfam" id="PF08220">
    <property type="entry name" value="HTH_DeoR"/>
    <property type="match status" value="1"/>
</dbReference>
<evidence type="ECO:0000256" key="4">
    <source>
        <dbReference type="SAM" id="MobiDB-lite"/>
    </source>
</evidence>
<evidence type="ECO:0000313" key="7">
    <source>
        <dbReference type="Proteomes" id="UP000612352"/>
    </source>
</evidence>
<reference evidence="6 7" key="1">
    <citation type="submission" date="2020-12" db="EMBL/GenBank/DDBJ databases">
        <title>Brachybacterium sp. MASK1Z-5, whole genome shotgun sequence.</title>
        <authorList>
            <person name="Tuo L."/>
        </authorList>
    </citation>
    <scope>NUCLEOTIDE SEQUENCE [LARGE SCALE GENOMIC DNA]</scope>
    <source>
        <strain evidence="6 7">MASK1Z-5</strain>
    </source>
</reference>
<dbReference type="InterPro" id="IPR050313">
    <property type="entry name" value="Carb_Metab_HTH_regulators"/>
</dbReference>
<dbReference type="InterPro" id="IPR018356">
    <property type="entry name" value="Tscrpt_reg_HTH_DeoR_CS"/>
</dbReference>
<keyword evidence="2" id="KW-0238">DNA-binding</keyword>
<comment type="caution">
    <text evidence="6">The sequence shown here is derived from an EMBL/GenBank/DDBJ whole genome shotgun (WGS) entry which is preliminary data.</text>
</comment>
<keyword evidence="3" id="KW-0804">Transcription</keyword>
<evidence type="ECO:0000313" key="6">
    <source>
        <dbReference type="EMBL" id="MBK0330598.1"/>
    </source>
</evidence>
<evidence type="ECO:0000256" key="3">
    <source>
        <dbReference type="ARBA" id="ARBA00023163"/>
    </source>
</evidence>
<dbReference type="RefSeq" id="WP_200501193.1">
    <property type="nucleotide sequence ID" value="NZ_JAEDAJ010000001.1"/>
</dbReference>
<dbReference type="EMBL" id="JAEDAJ010000001">
    <property type="protein sequence ID" value="MBK0330598.1"/>
    <property type="molecule type" value="Genomic_DNA"/>
</dbReference>
<keyword evidence="1" id="KW-0805">Transcription regulation</keyword>
<dbReference type="PROSITE" id="PS00894">
    <property type="entry name" value="HTH_DEOR_1"/>
    <property type="match status" value="1"/>
</dbReference>
<dbReference type="SUPFAM" id="SSF46785">
    <property type="entry name" value="Winged helix' DNA-binding domain"/>
    <property type="match status" value="1"/>
</dbReference>
<dbReference type="SMART" id="SM01134">
    <property type="entry name" value="DeoRC"/>
    <property type="match status" value="1"/>
</dbReference>
<evidence type="ECO:0000256" key="2">
    <source>
        <dbReference type="ARBA" id="ARBA00023125"/>
    </source>
</evidence>
<feature type="domain" description="HTH deoR-type" evidence="5">
    <location>
        <begin position="9"/>
        <end position="64"/>
    </location>
</feature>
<dbReference type="SUPFAM" id="SSF100950">
    <property type="entry name" value="NagB/RpiA/CoA transferase-like"/>
    <property type="match status" value="1"/>
</dbReference>
<name>A0ABS1B7G9_9MICO</name>
<dbReference type="PANTHER" id="PTHR30363">
    <property type="entry name" value="HTH-TYPE TRANSCRIPTIONAL REGULATOR SRLR-RELATED"/>
    <property type="match status" value="1"/>
</dbReference>
<dbReference type="Gene3D" id="3.40.50.1360">
    <property type="match status" value="1"/>
</dbReference>
<organism evidence="6 7">
    <name type="scientific">Brachybacterium halotolerans</name>
    <dbReference type="NCBI Taxonomy" id="2795215"/>
    <lineage>
        <taxon>Bacteria</taxon>
        <taxon>Bacillati</taxon>
        <taxon>Actinomycetota</taxon>
        <taxon>Actinomycetes</taxon>
        <taxon>Micrococcales</taxon>
        <taxon>Dermabacteraceae</taxon>
        <taxon>Brachybacterium</taxon>
    </lineage>
</organism>
<keyword evidence="7" id="KW-1185">Reference proteome</keyword>
<dbReference type="SMART" id="SM00420">
    <property type="entry name" value="HTH_DEOR"/>
    <property type="match status" value="1"/>
</dbReference>